<evidence type="ECO:0000313" key="2">
    <source>
        <dbReference type="Proteomes" id="UP000261828"/>
    </source>
</evidence>
<comment type="caution">
    <text evidence="1">The sequence shown here is derived from an EMBL/GenBank/DDBJ whole genome shotgun (WGS) entry which is preliminary data.</text>
</comment>
<organism evidence="1 2">
    <name type="scientific">Flagellimonas nanhaiensis</name>
    <dbReference type="NCBI Taxonomy" id="2292706"/>
    <lineage>
        <taxon>Bacteria</taxon>
        <taxon>Pseudomonadati</taxon>
        <taxon>Bacteroidota</taxon>
        <taxon>Flavobacteriia</taxon>
        <taxon>Flavobacteriales</taxon>
        <taxon>Flavobacteriaceae</taxon>
        <taxon>Flagellimonas</taxon>
    </lineage>
</organism>
<protein>
    <submittedName>
        <fullName evidence="1">Uncharacterized protein</fullName>
    </submittedName>
</protein>
<reference evidence="1 2" key="1">
    <citation type="submission" date="2018-08" db="EMBL/GenBank/DDBJ databases">
        <title>Muricauda nanhaiensis sp. nov., isolated from seawater of the South China Sea.</title>
        <authorList>
            <person name="Dang Y."/>
        </authorList>
    </citation>
    <scope>NUCLEOTIDE SEQUENCE [LARGE SCALE GENOMIC DNA]</scope>
    <source>
        <strain evidence="1 2">SM1704</strain>
    </source>
</reference>
<dbReference type="OrthoDB" id="1120195at2"/>
<gene>
    <name evidence="1" type="ORF">DX873_13430</name>
</gene>
<name>A0A371JN66_9FLAO</name>
<evidence type="ECO:0000313" key="1">
    <source>
        <dbReference type="EMBL" id="RDY58681.1"/>
    </source>
</evidence>
<sequence length="118" mass="13979">MLSKLNNSMEVLEAAQSKQLYQKMLVQLKKDFELANVEFEISNEIKPSELKGKLHEKLYFLLMERFQDYLKLLYVIDVPENDVKKIKSIDVVDISAEVCFLVLKRVWTKVWFKNKYSA</sequence>
<dbReference type="EMBL" id="QTJX01000003">
    <property type="protein sequence ID" value="RDY58681.1"/>
    <property type="molecule type" value="Genomic_DNA"/>
</dbReference>
<dbReference type="Proteomes" id="UP000261828">
    <property type="component" value="Unassembled WGS sequence"/>
</dbReference>
<accession>A0A371JN66</accession>
<dbReference type="AlphaFoldDB" id="A0A371JN66"/>
<keyword evidence="2" id="KW-1185">Reference proteome</keyword>
<proteinExistence type="predicted"/>